<dbReference type="EMBL" id="JAAAID010000251">
    <property type="protein sequence ID" value="KAG0019941.1"/>
    <property type="molecule type" value="Genomic_DNA"/>
</dbReference>
<feature type="region of interest" description="Disordered" evidence="7">
    <location>
        <begin position="309"/>
        <end position="332"/>
    </location>
</feature>
<dbReference type="AlphaFoldDB" id="A0A9P6N137"/>
<dbReference type="InterPro" id="IPR008271">
    <property type="entry name" value="Ser/Thr_kinase_AS"/>
</dbReference>
<organism evidence="9 10">
    <name type="scientific">Entomortierella chlamydospora</name>
    <dbReference type="NCBI Taxonomy" id="101097"/>
    <lineage>
        <taxon>Eukaryota</taxon>
        <taxon>Fungi</taxon>
        <taxon>Fungi incertae sedis</taxon>
        <taxon>Mucoromycota</taxon>
        <taxon>Mortierellomycotina</taxon>
        <taxon>Mortierellomycetes</taxon>
        <taxon>Mortierellales</taxon>
        <taxon>Mortierellaceae</taxon>
        <taxon>Entomortierella</taxon>
    </lineage>
</organism>
<dbReference type="PROSITE" id="PS50011">
    <property type="entry name" value="PROTEIN_KINASE_DOM"/>
    <property type="match status" value="1"/>
</dbReference>
<dbReference type="InterPro" id="IPR000719">
    <property type="entry name" value="Prot_kinase_dom"/>
</dbReference>
<dbReference type="Proteomes" id="UP000703661">
    <property type="component" value="Unassembled WGS sequence"/>
</dbReference>
<feature type="domain" description="Protein kinase" evidence="8">
    <location>
        <begin position="405"/>
        <end position="662"/>
    </location>
</feature>
<evidence type="ECO:0000313" key="10">
    <source>
        <dbReference type="Proteomes" id="UP000703661"/>
    </source>
</evidence>
<dbReference type="PROSITE" id="PS00107">
    <property type="entry name" value="PROTEIN_KINASE_ATP"/>
    <property type="match status" value="1"/>
</dbReference>
<keyword evidence="3 6" id="KW-0547">Nucleotide-binding</keyword>
<evidence type="ECO:0000256" key="5">
    <source>
        <dbReference type="ARBA" id="ARBA00022840"/>
    </source>
</evidence>
<evidence type="ECO:0000256" key="1">
    <source>
        <dbReference type="ARBA" id="ARBA00022527"/>
    </source>
</evidence>
<feature type="region of interest" description="Disordered" evidence="7">
    <location>
        <begin position="715"/>
        <end position="736"/>
    </location>
</feature>
<keyword evidence="4 9" id="KW-0418">Kinase</keyword>
<feature type="region of interest" description="Disordered" evidence="7">
    <location>
        <begin position="370"/>
        <end position="394"/>
    </location>
</feature>
<dbReference type="FunFam" id="1.10.510.10:FF:000026">
    <property type="entry name" value="Calcium/calmodulin-dependent protein kinase type 1"/>
    <property type="match status" value="1"/>
</dbReference>
<accession>A0A9P6N137</accession>
<evidence type="ECO:0000313" key="9">
    <source>
        <dbReference type="EMBL" id="KAG0019941.1"/>
    </source>
</evidence>
<evidence type="ECO:0000256" key="4">
    <source>
        <dbReference type="ARBA" id="ARBA00022777"/>
    </source>
</evidence>
<dbReference type="GO" id="GO:0004674">
    <property type="term" value="F:protein serine/threonine kinase activity"/>
    <property type="evidence" value="ECO:0007669"/>
    <property type="project" value="UniProtKB-KW"/>
</dbReference>
<dbReference type="PANTHER" id="PTHR24347">
    <property type="entry name" value="SERINE/THREONINE-PROTEIN KINASE"/>
    <property type="match status" value="1"/>
</dbReference>
<dbReference type="InterPro" id="IPR011009">
    <property type="entry name" value="Kinase-like_dom_sf"/>
</dbReference>
<keyword evidence="1" id="KW-0723">Serine/threonine-protein kinase</keyword>
<feature type="non-terminal residue" evidence="9">
    <location>
        <position position="820"/>
    </location>
</feature>
<protein>
    <submittedName>
        <fullName evidence="9">Calcium/calmodulin-dependent protein kinase type 1</fullName>
    </submittedName>
</protein>
<evidence type="ECO:0000259" key="8">
    <source>
        <dbReference type="PROSITE" id="PS50011"/>
    </source>
</evidence>
<dbReference type="GO" id="GO:0005524">
    <property type="term" value="F:ATP binding"/>
    <property type="evidence" value="ECO:0007669"/>
    <property type="project" value="UniProtKB-UniRule"/>
</dbReference>
<dbReference type="Gene3D" id="3.30.200.20">
    <property type="entry name" value="Phosphorylase Kinase, domain 1"/>
    <property type="match status" value="1"/>
</dbReference>
<evidence type="ECO:0000256" key="7">
    <source>
        <dbReference type="SAM" id="MobiDB-lite"/>
    </source>
</evidence>
<feature type="compositionally biased region" description="Low complexity" evidence="7">
    <location>
        <begin position="309"/>
        <end position="326"/>
    </location>
</feature>
<name>A0A9P6N137_9FUNG</name>
<keyword evidence="10" id="KW-1185">Reference proteome</keyword>
<dbReference type="PROSITE" id="PS00108">
    <property type="entry name" value="PROTEIN_KINASE_ST"/>
    <property type="match status" value="1"/>
</dbReference>
<evidence type="ECO:0000256" key="6">
    <source>
        <dbReference type="PROSITE-ProRule" id="PRU10141"/>
    </source>
</evidence>
<sequence>NILDNTVAPLSSAPAPLTISIPLSAKTSNAVDPVSDIINSIPENTIQQVDSTTREREAESIDHYTYHTSSSRITVQPFILEPESPSSPILSAWPPAQLNPDYLAPYHPALHKSVNNWSQIVLDQIQQKRNSKPSEGTSSEHQGALTIQSAVSSSLSGVVVASPSTFKGVSIVPQANLSSETGESPMKVEKHYLFQTHHREPRPLAHQPSRECVQSQSFRQQHSRRRIRKAVARPFKRVARFIKRIVISIKGDESKGKKKAGRPSSIVAAPVPVDKDIAAKASEHSVPHLSISQDSEKEVQVDNDCGQGIQGQVQQQQQQQQQHQQQDGSVRGVPKMMKVIDQIMNDAGHNREVCTQSSKQSINDIQSYGTVSTTATEPEPQAPNGDRSANQRGPRMHPKLLELYEVTDHVLGEGTFATVKEVKLKSTGQSFALKIILKKLLVGKGSMINSEIAILSKVRHPNCVSLLEMFETEDAVYLVTDLAAGGELFDQLLKKGYYTEGDAARLVREILLGVEYLHSMDIVHRDLKPENLLFLDKSENSRLLITDFGLSKILTNGNDVLMTACGTPGYVAPEILEQVGHGKPVDMWSVGIIAYTLLCGYTPFWGENQPALFQNIIAGTYKYEDEYWKDISPLAKNFIDTLLVRDAMNRSTATQALSHPWFRAVLDQNLSAPASPSESINLLPGVRKNFNAGQMFKKAIRAVGILRRIQAAQYPQNQIAPSGPPPPRPPRPADDLNLGSLANIETPNMIEIKKLSSIAARKNRGLKFQDVVGAAVLANQGARLDITSNENAQVAEATDNKDDDVKQIEKADSAFEMAIK</sequence>
<dbReference type="InterPro" id="IPR017441">
    <property type="entry name" value="Protein_kinase_ATP_BS"/>
</dbReference>
<dbReference type="Pfam" id="PF00069">
    <property type="entry name" value="Pkinase"/>
    <property type="match status" value="1"/>
</dbReference>
<dbReference type="CDD" id="cd05117">
    <property type="entry name" value="STKc_CAMK"/>
    <property type="match status" value="1"/>
</dbReference>
<dbReference type="Gene3D" id="1.10.510.10">
    <property type="entry name" value="Transferase(Phosphotransferase) domain 1"/>
    <property type="match status" value="1"/>
</dbReference>
<keyword evidence="5 6" id="KW-0067">ATP-binding</keyword>
<comment type="caution">
    <text evidence="9">The sequence shown here is derived from an EMBL/GenBank/DDBJ whole genome shotgun (WGS) entry which is preliminary data.</text>
</comment>
<dbReference type="SUPFAM" id="SSF56112">
    <property type="entry name" value="Protein kinase-like (PK-like)"/>
    <property type="match status" value="1"/>
</dbReference>
<feature type="binding site" evidence="6">
    <location>
        <position position="444"/>
    </location>
    <ligand>
        <name>ATP</name>
        <dbReference type="ChEBI" id="CHEBI:30616"/>
    </ligand>
</feature>
<gene>
    <name evidence="9" type="primary">CAMK1</name>
    <name evidence="9" type="ORF">BGZ80_005053</name>
</gene>
<dbReference type="SMART" id="SM00220">
    <property type="entry name" value="S_TKc"/>
    <property type="match status" value="1"/>
</dbReference>
<evidence type="ECO:0000256" key="3">
    <source>
        <dbReference type="ARBA" id="ARBA00022741"/>
    </source>
</evidence>
<keyword evidence="2" id="KW-0808">Transferase</keyword>
<proteinExistence type="predicted"/>
<reference evidence="9" key="1">
    <citation type="journal article" date="2020" name="Fungal Divers.">
        <title>Resolving the Mortierellaceae phylogeny through synthesis of multi-gene phylogenetics and phylogenomics.</title>
        <authorList>
            <person name="Vandepol N."/>
            <person name="Liber J."/>
            <person name="Desiro A."/>
            <person name="Na H."/>
            <person name="Kennedy M."/>
            <person name="Barry K."/>
            <person name="Grigoriev I.V."/>
            <person name="Miller A.N."/>
            <person name="O'Donnell K."/>
            <person name="Stajich J.E."/>
            <person name="Bonito G."/>
        </authorList>
    </citation>
    <scope>NUCLEOTIDE SEQUENCE</scope>
    <source>
        <strain evidence="9">NRRL 2769</strain>
    </source>
</reference>
<evidence type="ECO:0000256" key="2">
    <source>
        <dbReference type="ARBA" id="ARBA00022679"/>
    </source>
</evidence>